<evidence type="ECO:0000256" key="1">
    <source>
        <dbReference type="SAM" id="MobiDB-lite"/>
    </source>
</evidence>
<dbReference type="RefSeq" id="XP_018756158.1">
    <property type="nucleotide sequence ID" value="XM_018905804.1"/>
</dbReference>
<dbReference type="OrthoDB" id="5070942at2759"/>
<keyword evidence="2" id="KW-0812">Transmembrane</keyword>
<keyword evidence="2" id="KW-1133">Transmembrane helix</keyword>
<evidence type="ECO:0000313" key="4">
    <source>
        <dbReference type="Proteomes" id="UP000009096"/>
    </source>
</evidence>
<name>W7MZY3_GIBM7</name>
<evidence type="ECO:0000256" key="2">
    <source>
        <dbReference type="SAM" id="Phobius"/>
    </source>
</evidence>
<organism evidence="3 4">
    <name type="scientific">Gibberella moniliformis (strain M3125 / FGSC 7600)</name>
    <name type="common">Maize ear and stalk rot fungus</name>
    <name type="synonym">Fusarium verticillioides</name>
    <dbReference type="NCBI Taxonomy" id="334819"/>
    <lineage>
        <taxon>Eukaryota</taxon>
        <taxon>Fungi</taxon>
        <taxon>Dikarya</taxon>
        <taxon>Ascomycota</taxon>
        <taxon>Pezizomycotina</taxon>
        <taxon>Sordariomycetes</taxon>
        <taxon>Hypocreomycetidae</taxon>
        <taxon>Hypocreales</taxon>
        <taxon>Nectriaceae</taxon>
        <taxon>Fusarium</taxon>
        <taxon>Fusarium fujikuroi species complex</taxon>
    </lineage>
</organism>
<keyword evidence="4" id="KW-1185">Reference proteome</keyword>
<feature type="compositionally biased region" description="Polar residues" evidence="1">
    <location>
        <begin position="1"/>
        <end position="11"/>
    </location>
</feature>
<evidence type="ECO:0000313" key="3">
    <source>
        <dbReference type="EMBL" id="EWG49967.1"/>
    </source>
</evidence>
<feature type="transmembrane region" description="Helical" evidence="2">
    <location>
        <begin position="63"/>
        <end position="82"/>
    </location>
</feature>
<dbReference type="Proteomes" id="UP000009096">
    <property type="component" value="Chromosome 5"/>
</dbReference>
<feature type="region of interest" description="Disordered" evidence="1">
    <location>
        <begin position="1"/>
        <end position="38"/>
    </location>
</feature>
<dbReference type="EMBL" id="DS022253">
    <property type="protein sequence ID" value="EWG49967.1"/>
    <property type="molecule type" value="Genomic_DNA"/>
</dbReference>
<keyword evidence="2" id="KW-0472">Membrane</keyword>
<dbReference type="VEuPathDB" id="FungiDB:FVEG_16555"/>
<dbReference type="EMBL" id="CM000582">
    <property type="protein sequence ID" value="EWG49967.1"/>
    <property type="molecule type" value="Genomic_DNA"/>
</dbReference>
<reference evidence="3 4" key="1">
    <citation type="journal article" date="2010" name="Nature">
        <title>Comparative genomics reveals mobile pathogenicity chromosomes in Fusarium.</title>
        <authorList>
            <person name="Ma L.J."/>
            <person name="van der Does H.C."/>
            <person name="Borkovich K.A."/>
            <person name="Coleman J.J."/>
            <person name="Daboussi M.J."/>
            <person name="Di Pietro A."/>
            <person name="Dufresne M."/>
            <person name="Freitag M."/>
            <person name="Grabherr M."/>
            <person name="Henrissat B."/>
            <person name="Houterman P.M."/>
            <person name="Kang S."/>
            <person name="Shim W.B."/>
            <person name="Woloshuk C."/>
            <person name="Xie X."/>
            <person name="Xu J.R."/>
            <person name="Antoniw J."/>
            <person name="Baker S.E."/>
            <person name="Bluhm B.H."/>
            <person name="Breakspear A."/>
            <person name="Brown D.W."/>
            <person name="Butchko R.A."/>
            <person name="Chapman S."/>
            <person name="Coulson R."/>
            <person name="Coutinho P.M."/>
            <person name="Danchin E.G."/>
            <person name="Diener A."/>
            <person name="Gale L.R."/>
            <person name="Gardiner D.M."/>
            <person name="Goff S."/>
            <person name="Hammond-Kosack K.E."/>
            <person name="Hilburn K."/>
            <person name="Hua-Van A."/>
            <person name="Jonkers W."/>
            <person name="Kazan K."/>
            <person name="Kodira C.D."/>
            <person name="Koehrsen M."/>
            <person name="Kumar L."/>
            <person name="Lee Y.H."/>
            <person name="Li L."/>
            <person name="Manners J.M."/>
            <person name="Miranda-Saavedra D."/>
            <person name="Mukherjee M."/>
            <person name="Park G."/>
            <person name="Park J."/>
            <person name="Park S.Y."/>
            <person name="Proctor R.H."/>
            <person name="Regev A."/>
            <person name="Ruiz-Roldan M.C."/>
            <person name="Sain D."/>
            <person name="Sakthikumar S."/>
            <person name="Sykes S."/>
            <person name="Schwartz D.C."/>
            <person name="Turgeon B.G."/>
            <person name="Wapinski I."/>
            <person name="Yoder O."/>
            <person name="Young S."/>
            <person name="Zeng Q."/>
            <person name="Zhou S."/>
            <person name="Galagan J."/>
            <person name="Cuomo C.A."/>
            <person name="Kistler H.C."/>
            <person name="Rep M."/>
        </authorList>
    </citation>
    <scope>NUCLEOTIDE SEQUENCE [LARGE SCALE GENOMIC DNA]</scope>
    <source>
        <strain evidence="4">M3125 / FGSC 7600</strain>
    </source>
</reference>
<dbReference type="AlphaFoldDB" id="W7MZY3"/>
<proteinExistence type="predicted"/>
<dbReference type="KEGG" id="fvr:FVEG_16555"/>
<sequence length="83" mass="8335">MAIASNSTPSAQDHAPLPPNVHGVDKSAQNSSGATEIGDLPESSILHLKAAWGTETIDVSVKVGAAGLALIFACAFLALVALV</sequence>
<dbReference type="GeneID" id="30073431"/>
<gene>
    <name evidence="3" type="ORF">FVEG_16555</name>
</gene>
<protein>
    <submittedName>
        <fullName evidence="3">Uncharacterized protein</fullName>
    </submittedName>
</protein>
<accession>W7MZY3</accession>